<keyword evidence="5 11" id="KW-0133">Cell shape</keyword>
<evidence type="ECO:0000256" key="7">
    <source>
        <dbReference type="ARBA" id="ARBA00023295"/>
    </source>
</evidence>
<dbReference type="InterPro" id="IPR022956">
    <property type="entry name" value="Beta_hexosaminidase_bac"/>
</dbReference>
<keyword evidence="9 11" id="KW-0961">Cell wall biogenesis/degradation</keyword>
<feature type="site" description="Important for catalytic activity" evidence="11">
    <location>
        <position position="178"/>
    </location>
</feature>
<dbReference type="GO" id="GO:0071555">
    <property type="term" value="P:cell wall organization"/>
    <property type="evidence" value="ECO:0007669"/>
    <property type="project" value="UniProtKB-KW"/>
</dbReference>
<dbReference type="UniPathway" id="UPA00544"/>
<dbReference type="InterPro" id="IPR036962">
    <property type="entry name" value="Glyco_hydro_3_N_sf"/>
</dbReference>
<keyword evidence="14" id="KW-1185">Reference proteome</keyword>
<keyword evidence="4 11" id="KW-0378">Hydrolase</keyword>
<dbReference type="GO" id="GO:0005737">
    <property type="term" value="C:cytoplasm"/>
    <property type="evidence" value="ECO:0007669"/>
    <property type="project" value="UniProtKB-SubCell"/>
</dbReference>
<dbReference type="RefSeq" id="WP_015045639.1">
    <property type="nucleotide sequence ID" value="NC_018868.3"/>
</dbReference>
<dbReference type="GO" id="GO:0051301">
    <property type="term" value="P:cell division"/>
    <property type="evidence" value="ECO:0007669"/>
    <property type="project" value="UniProtKB-KW"/>
</dbReference>
<evidence type="ECO:0000256" key="10">
    <source>
        <dbReference type="ARBA" id="ARBA00037880"/>
    </source>
</evidence>
<dbReference type="Proteomes" id="UP000000466">
    <property type="component" value="Chromosome"/>
</dbReference>
<feature type="binding site" evidence="11">
    <location>
        <position position="137"/>
    </location>
    <ligand>
        <name>substrate</name>
    </ligand>
</feature>
<dbReference type="PROSITE" id="PS00775">
    <property type="entry name" value="GLYCOSYL_HYDROL_F3"/>
    <property type="match status" value="1"/>
</dbReference>
<feature type="active site" description="Proton donor/acceptor" evidence="11">
    <location>
        <position position="180"/>
    </location>
</feature>
<proteinExistence type="inferred from homology"/>
<evidence type="ECO:0000256" key="6">
    <source>
        <dbReference type="ARBA" id="ARBA00022984"/>
    </source>
</evidence>
<keyword evidence="2 11" id="KW-0963">Cytoplasm</keyword>
<dbReference type="PANTHER" id="PTHR30480">
    <property type="entry name" value="BETA-HEXOSAMINIDASE-RELATED"/>
    <property type="match status" value="1"/>
</dbReference>
<evidence type="ECO:0000256" key="5">
    <source>
        <dbReference type="ARBA" id="ARBA00022960"/>
    </source>
</evidence>
<evidence type="ECO:0000256" key="3">
    <source>
        <dbReference type="ARBA" id="ARBA00022618"/>
    </source>
</evidence>
<reference evidence="13 14" key="1">
    <citation type="journal article" date="2013" name="Genome Announc.">
        <title>Complete genome sequence of Simiduia agarivorans SA1(T), a marine bacterium able to degrade a variety of polysaccharides.</title>
        <authorList>
            <person name="Lin S.Y."/>
            <person name="Shieh W.Y."/>
            <person name="Chen J.S."/>
            <person name="Tang S.L."/>
        </authorList>
    </citation>
    <scope>NUCLEOTIDE SEQUENCE [LARGE SCALE GENOMIC DNA]</scope>
    <source>
        <strain evidence="14">DSM 21679 / JCM 13881 / BCRC 17597 / SA1</strain>
    </source>
</reference>
<name>K4KEU6_SIMAS</name>
<evidence type="ECO:0000313" key="13">
    <source>
        <dbReference type="EMBL" id="AFU97466.1"/>
    </source>
</evidence>
<evidence type="ECO:0000256" key="1">
    <source>
        <dbReference type="ARBA" id="ARBA00001231"/>
    </source>
</evidence>
<feature type="binding site" evidence="11">
    <location>
        <position position="71"/>
    </location>
    <ligand>
        <name>substrate</name>
    </ligand>
</feature>
<evidence type="ECO:0000256" key="4">
    <source>
        <dbReference type="ARBA" id="ARBA00022801"/>
    </source>
</evidence>
<feature type="active site" description="Nucleophile" evidence="11">
    <location>
        <position position="250"/>
    </location>
</feature>
<evidence type="ECO:0000256" key="11">
    <source>
        <dbReference type="HAMAP-Rule" id="MF_00364"/>
    </source>
</evidence>
<keyword evidence="7 11" id="KW-0326">Glycosidase</keyword>
<organism evidence="13 14">
    <name type="scientific">Simiduia agarivorans (strain DSM 21679 / JCM 13881 / BCRC 17597 / SA1)</name>
    <dbReference type="NCBI Taxonomy" id="1117647"/>
    <lineage>
        <taxon>Bacteria</taxon>
        <taxon>Pseudomonadati</taxon>
        <taxon>Pseudomonadota</taxon>
        <taxon>Gammaproteobacteria</taxon>
        <taxon>Cellvibrionales</taxon>
        <taxon>Cellvibrionaceae</taxon>
        <taxon>Simiduia</taxon>
    </lineage>
</organism>
<dbReference type="SUPFAM" id="SSF51445">
    <property type="entry name" value="(Trans)glycosidases"/>
    <property type="match status" value="1"/>
</dbReference>
<dbReference type="FunFam" id="3.20.20.300:FF:000001">
    <property type="entry name" value="Beta-hexosaminidase"/>
    <property type="match status" value="1"/>
</dbReference>
<dbReference type="HAMAP" id="MF_00364">
    <property type="entry name" value="NagZ"/>
    <property type="match status" value="1"/>
</dbReference>
<keyword evidence="3 11" id="KW-0132">Cell division</keyword>
<dbReference type="GO" id="GO:0008360">
    <property type="term" value="P:regulation of cell shape"/>
    <property type="evidence" value="ECO:0007669"/>
    <property type="project" value="UniProtKB-KW"/>
</dbReference>
<protein>
    <recommendedName>
        <fullName evidence="11">Beta-hexosaminidase</fullName>
        <ecNumber evidence="11">3.2.1.52</ecNumber>
    </recommendedName>
    <alternativeName>
        <fullName evidence="11">Beta-N-acetylhexosaminidase</fullName>
    </alternativeName>
    <alternativeName>
        <fullName evidence="11">N-acetyl-beta-glucosaminidase</fullName>
    </alternativeName>
</protein>
<dbReference type="NCBIfam" id="NF003740">
    <property type="entry name" value="PRK05337.1"/>
    <property type="match status" value="1"/>
</dbReference>
<evidence type="ECO:0000313" key="14">
    <source>
        <dbReference type="Proteomes" id="UP000000466"/>
    </source>
</evidence>
<dbReference type="Pfam" id="PF00933">
    <property type="entry name" value="Glyco_hydro_3"/>
    <property type="match status" value="1"/>
</dbReference>
<dbReference type="KEGG" id="saga:M5M_01175"/>
<evidence type="ECO:0000256" key="9">
    <source>
        <dbReference type="ARBA" id="ARBA00023316"/>
    </source>
</evidence>
<comment type="catalytic activity">
    <reaction evidence="1 11">
        <text>Hydrolysis of terminal non-reducing N-acetyl-D-hexosamine residues in N-acetyl-beta-D-hexosaminides.</text>
        <dbReference type="EC" id="3.2.1.52"/>
    </reaction>
</comment>
<keyword evidence="6 11" id="KW-0573">Peptidoglycan synthesis</keyword>
<dbReference type="EC" id="3.2.1.52" evidence="11"/>
<comment type="function">
    <text evidence="11">Plays a role in peptidoglycan recycling by cleaving the terminal beta-1,4-linked N-acetylglucosamine (GlcNAc) from peptide-linked peptidoglycan fragments, giving rise to free GlcNAc, anhydro-N-acetylmuramic acid and anhydro-N-acetylmuramic acid-linked peptides.</text>
</comment>
<dbReference type="InterPro" id="IPR017853">
    <property type="entry name" value="GH"/>
</dbReference>
<comment type="similarity">
    <text evidence="11">Belongs to the glycosyl hydrolase 3 family. NagZ subfamily.</text>
</comment>
<dbReference type="EMBL" id="CP003746">
    <property type="protein sequence ID" value="AFU97466.1"/>
    <property type="molecule type" value="Genomic_DNA"/>
</dbReference>
<evidence type="ECO:0000256" key="2">
    <source>
        <dbReference type="ARBA" id="ARBA00022490"/>
    </source>
</evidence>
<dbReference type="InterPro" id="IPR050226">
    <property type="entry name" value="NagZ_Beta-hexosaminidase"/>
</dbReference>
<dbReference type="HOGENOM" id="CLU_008392_0_0_6"/>
<dbReference type="GO" id="GO:0005975">
    <property type="term" value="P:carbohydrate metabolic process"/>
    <property type="evidence" value="ECO:0007669"/>
    <property type="project" value="InterPro"/>
</dbReference>
<keyword evidence="8 11" id="KW-0131">Cell cycle</keyword>
<dbReference type="GO" id="GO:0009252">
    <property type="term" value="P:peptidoglycan biosynthetic process"/>
    <property type="evidence" value="ECO:0007669"/>
    <property type="project" value="UniProtKB-KW"/>
</dbReference>
<evidence type="ECO:0000259" key="12">
    <source>
        <dbReference type="Pfam" id="PF00933"/>
    </source>
</evidence>
<dbReference type="OrthoDB" id="9786661at2"/>
<comment type="pathway">
    <text evidence="10 11">Cell wall biogenesis; peptidoglycan recycling.</text>
</comment>
<evidence type="ECO:0000256" key="8">
    <source>
        <dbReference type="ARBA" id="ARBA00023306"/>
    </source>
</evidence>
<feature type="domain" description="Glycoside hydrolase family 3 N-terminal" evidence="12">
    <location>
        <begin position="19"/>
        <end position="301"/>
    </location>
</feature>
<gene>
    <name evidence="11" type="primary">nagZ</name>
    <name evidence="13" type="ordered locus">M5M_01175</name>
</gene>
<feature type="binding site" evidence="11">
    <location>
        <position position="63"/>
    </location>
    <ligand>
        <name>substrate</name>
    </ligand>
</feature>
<dbReference type="GO" id="GO:0004563">
    <property type="term" value="F:beta-N-acetylhexosaminidase activity"/>
    <property type="evidence" value="ECO:0007669"/>
    <property type="project" value="UniProtKB-UniRule"/>
</dbReference>
<dbReference type="InterPro" id="IPR001764">
    <property type="entry name" value="Glyco_hydro_3_N"/>
</dbReference>
<dbReference type="AlphaFoldDB" id="K4KEU6"/>
<feature type="binding site" evidence="11">
    <location>
        <begin position="167"/>
        <end position="168"/>
    </location>
    <ligand>
        <name>substrate</name>
    </ligand>
</feature>
<comment type="subcellular location">
    <subcellularLocation>
        <location evidence="11">Cytoplasm</location>
    </subcellularLocation>
</comment>
<dbReference type="eggNOG" id="COG1472">
    <property type="taxonomic scope" value="Bacteria"/>
</dbReference>
<dbReference type="PANTHER" id="PTHR30480:SF13">
    <property type="entry name" value="BETA-HEXOSAMINIDASE"/>
    <property type="match status" value="1"/>
</dbReference>
<dbReference type="InterPro" id="IPR019800">
    <property type="entry name" value="Glyco_hydro_3_AS"/>
</dbReference>
<sequence>MTVGVVMLDVAGLALTPYDKALLKNPQVGGLILFSRNYRDREQLMALVTSIRACSPDIVIAVDHEGGRVQRFRDGFTRIPAMQSFLPAYRTAPAATLARVRDVGWLMASELLACGIDISFAPVLDVDDHHCQVIADRAFSPDPSEVVVLAGAFMDGMHEAGMATTGKHFPGHGSVTGDSHLVQPIDDRPLAQVTAHDLIPFARLAPKLDAVMPAHIVFSQVDDQPVGFSAHWLKTVLRGQLNFNGVIFSDDLSMAGAESAGSYAARADAALKAGCDMVLVCNQREAAQEVVQHLSELAQPGSERLPAMRARKRCHWQDLHDNPRWQRMAAELSPETMEG</sequence>
<accession>K4KEU6</accession>
<dbReference type="STRING" id="1117647.M5M_01175"/>
<dbReference type="Gene3D" id="3.20.20.300">
    <property type="entry name" value="Glycoside hydrolase, family 3, N-terminal domain"/>
    <property type="match status" value="1"/>
</dbReference>
<dbReference type="GO" id="GO:0009254">
    <property type="term" value="P:peptidoglycan turnover"/>
    <property type="evidence" value="ECO:0007669"/>
    <property type="project" value="UniProtKB-UniRule"/>
</dbReference>